<dbReference type="AlphaFoldDB" id="A0A9N8ZRN3"/>
<name>A0A9N8ZRN3_9GLOM</name>
<evidence type="ECO:0000256" key="2">
    <source>
        <dbReference type="ARBA" id="ARBA00022737"/>
    </source>
</evidence>
<organism evidence="4 5">
    <name type="scientific">Ambispora gerdemannii</name>
    <dbReference type="NCBI Taxonomy" id="144530"/>
    <lineage>
        <taxon>Eukaryota</taxon>
        <taxon>Fungi</taxon>
        <taxon>Fungi incertae sedis</taxon>
        <taxon>Mucoromycota</taxon>
        <taxon>Glomeromycotina</taxon>
        <taxon>Glomeromycetes</taxon>
        <taxon>Archaeosporales</taxon>
        <taxon>Ambisporaceae</taxon>
        <taxon>Ambispora</taxon>
    </lineage>
</organism>
<evidence type="ECO:0000313" key="5">
    <source>
        <dbReference type="Proteomes" id="UP000789831"/>
    </source>
</evidence>
<evidence type="ECO:0000256" key="1">
    <source>
        <dbReference type="ARBA" id="ARBA00022441"/>
    </source>
</evidence>
<dbReference type="Pfam" id="PF24681">
    <property type="entry name" value="Kelch_KLHDC2_KLHL20_DRC7"/>
    <property type="match status" value="1"/>
</dbReference>
<dbReference type="PANTHER" id="PTHR46093:SF18">
    <property type="entry name" value="FIBRONECTIN TYPE-III DOMAIN-CONTAINING PROTEIN"/>
    <property type="match status" value="1"/>
</dbReference>
<evidence type="ECO:0000256" key="3">
    <source>
        <dbReference type="SAM" id="Phobius"/>
    </source>
</evidence>
<dbReference type="SUPFAM" id="SSF117281">
    <property type="entry name" value="Kelch motif"/>
    <property type="match status" value="1"/>
</dbReference>
<keyword evidence="5" id="KW-1185">Reference proteome</keyword>
<dbReference type="Gene3D" id="2.120.10.80">
    <property type="entry name" value="Kelch-type beta propeller"/>
    <property type="match status" value="2"/>
</dbReference>
<keyword evidence="3" id="KW-0812">Transmembrane</keyword>
<accession>A0A9N8ZRN3</accession>
<sequence length="446" mass="49241">MNSNSKTIIKYYKTLLYLYLFFIKGIWTQLDDNDATYYYRPGERTGTTASLVGDKLYFIGGMSLSQSYTDLFYLDLSTNFSSSVPAFMNTNKTLANFNGNSFGTTTVGGKNGWTIFLYGGQIPQSNNSLSSPNDQSGDVYELDPSTNTESLARLDFTGPLPDGRDNTKAAMDSSGLIYIWGGFNTDRALWICDTTALKWTNSTPSFNPKSRGDYSVTLLPDGRLIYIGGALTRNASSFTDINQIWEYNTNVNIWINYTAKGANITNRARHSAVLAPDGYSIIVYGGVSPTPLSLQNSLVVMDTRSFTWVFPGVKNRPPTIIPSHHTATMIGDIMVVAFGSEDEKPSKSVYLLDTKNSTDYKYEWVSTYTKQPLPTTTTTINQTIVNVTNNNTSNTAAIIGGAIGGFIFVFALVAVGIVYYHRREAKQNDITNDIAEHGQLSEIRLI</sequence>
<comment type="caution">
    <text evidence="4">The sequence shown here is derived from an EMBL/GenBank/DDBJ whole genome shotgun (WGS) entry which is preliminary data.</text>
</comment>
<keyword evidence="1" id="KW-0880">Kelch repeat</keyword>
<keyword evidence="2" id="KW-0677">Repeat</keyword>
<keyword evidence="3" id="KW-1133">Transmembrane helix</keyword>
<evidence type="ECO:0000313" key="4">
    <source>
        <dbReference type="EMBL" id="CAG8504905.1"/>
    </source>
</evidence>
<protein>
    <submittedName>
        <fullName evidence="4">12211_t:CDS:1</fullName>
    </submittedName>
</protein>
<dbReference type="InterPro" id="IPR015915">
    <property type="entry name" value="Kelch-typ_b-propeller"/>
</dbReference>
<dbReference type="EMBL" id="CAJVPL010000510">
    <property type="protein sequence ID" value="CAG8504905.1"/>
    <property type="molecule type" value="Genomic_DNA"/>
</dbReference>
<gene>
    <name evidence="4" type="ORF">AGERDE_LOCUS4439</name>
</gene>
<dbReference type="PANTHER" id="PTHR46093">
    <property type="entry name" value="ACYL-COA-BINDING DOMAIN-CONTAINING PROTEIN 5"/>
    <property type="match status" value="1"/>
</dbReference>
<reference evidence="4" key="1">
    <citation type="submission" date="2021-06" db="EMBL/GenBank/DDBJ databases">
        <authorList>
            <person name="Kallberg Y."/>
            <person name="Tangrot J."/>
            <person name="Rosling A."/>
        </authorList>
    </citation>
    <scope>NUCLEOTIDE SEQUENCE</scope>
    <source>
        <strain evidence="4">MT106</strain>
    </source>
</reference>
<feature type="transmembrane region" description="Helical" evidence="3">
    <location>
        <begin position="396"/>
        <end position="420"/>
    </location>
</feature>
<dbReference type="Proteomes" id="UP000789831">
    <property type="component" value="Unassembled WGS sequence"/>
</dbReference>
<proteinExistence type="predicted"/>
<keyword evidence="3" id="KW-0472">Membrane</keyword>
<dbReference type="OrthoDB" id="432528at2759"/>